<gene>
    <name evidence="6" type="ORF">J2792_000162</name>
</gene>
<dbReference type="InterPro" id="IPR018060">
    <property type="entry name" value="HTH_AraC"/>
</dbReference>
<evidence type="ECO:0000256" key="4">
    <source>
        <dbReference type="SAM" id="MobiDB-lite"/>
    </source>
</evidence>
<organism evidence="6 7">
    <name type="scientific">Novosphingobium capsulatum</name>
    <dbReference type="NCBI Taxonomy" id="13688"/>
    <lineage>
        <taxon>Bacteria</taxon>
        <taxon>Pseudomonadati</taxon>
        <taxon>Pseudomonadota</taxon>
        <taxon>Alphaproteobacteria</taxon>
        <taxon>Sphingomonadales</taxon>
        <taxon>Sphingomonadaceae</taxon>
        <taxon>Novosphingobium</taxon>
    </lineage>
</organism>
<dbReference type="SMART" id="SM00342">
    <property type="entry name" value="HTH_ARAC"/>
    <property type="match status" value="1"/>
</dbReference>
<evidence type="ECO:0000256" key="2">
    <source>
        <dbReference type="ARBA" id="ARBA00023125"/>
    </source>
</evidence>
<keyword evidence="7" id="KW-1185">Reference proteome</keyword>
<evidence type="ECO:0000259" key="5">
    <source>
        <dbReference type="PROSITE" id="PS01124"/>
    </source>
</evidence>
<dbReference type="CDD" id="cd06999">
    <property type="entry name" value="cupin_HpaA-like_N"/>
    <property type="match status" value="1"/>
</dbReference>
<evidence type="ECO:0000256" key="3">
    <source>
        <dbReference type="ARBA" id="ARBA00023163"/>
    </source>
</evidence>
<keyword evidence="3" id="KW-0804">Transcription</keyword>
<dbReference type="InterPro" id="IPR003313">
    <property type="entry name" value="AraC-bd"/>
</dbReference>
<dbReference type="PANTHER" id="PTHR43280:SF32">
    <property type="entry name" value="TRANSCRIPTIONAL REGULATORY PROTEIN"/>
    <property type="match status" value="1"/>
</dbReference>
<accession>A0ABU1MG91</accession>
<proteinExistence type="predicted"/>
<reference evidence="6 7" key="1">
    <citation type="submission" date="2023-07" db="EMBL/GenBank/DDBJ databases">
        <title>Sorghum-associated microbial communities from plants grown in Nebraska, USA.</title>
        <authorList>
            <person name="Schachtman D."/>
        </authorList>
    </citation>
    <scope>NUCLEOTIDE SEQUENCE [LARGE SCALE GENOMIC DNA]</scope>
    <source>
        <strain evidence="6 7">DS1027</strain>
    </source>
</reference>
<name>A0ABU1MG91_9SPHN</name>
<comment type="caution">
    <text evidence="6">The sequence shown here is derived from an EMBL/GenBank/DDBJ whole genome shotgun (WGS) entry which is preliminary data.</text>
</comment>
<dbReference type="InterPro" id="IPR014710">
    <property type="entry name" value="RmlC-like_jellyroll"/>
</dbReference>
<keyword evidence="1" id="KW-0805">Transcription regulation</keyword>
<dbReference type="PANTHER" id="PTHR43280">
    <property type="entry name" value="ARAC-FAMILY TRANSCRIPTIONAL REGULATOR"/>
    <property type="match status" value="1"/>
</dbReference>
<dbReference type="InterPro" id="IPR011051">
    <property type="entry name" value="RmlC_Cupin_sf"/>
</dbReference>
<evidence type="ECO:0000313" key="6">
    <source>
        <dbReference type="EMBL" id="MDR6509322.1"/>
    </source>
</evidence>
<dbReference type="EMBL" id="JAVDRD010000001">
    <property type="protein sequence ID" value="MDR6509322.1"/>
    <property type="molecule type" value="Genomic_DNA"/>
</dbReference>
<sequence>MISLRIPSYALYGEQHGEQQDGIAAGFAHIETIAARSSLHDWEIRPHRHADFVQVLLVHSGQARITFDGVEQALAGPLAVIVPAGVVHGFRFAADVVGHVVTLGADFLARAPAPADPLRRALTRGQAAPLEGPPARRAAWLAAEMLALQADHTTGDPLLLAMAETLARCVAQGAPDAGPAPDTRLDRFAQLVEVHFRSHRDLAFYASALGTTPRTLSRLTAARLGCSPMDVVHRRLAREAHRLLRYTNATAAQVAAELGFEDPSYFSRFYLRLTGRRPAQDRAGPTQSALQGVGEPL</sequence>
<dbReference type="Gene3D" id="2.60.120.10">
    <property type="entry name" value="Jelly Rolls"/>
    <property type="match status" value="1"/>
</dbReference>
<dbReference type="Pfam" id="PF12833">
    <property type="entry name" value="HTH_18"/>
    <property type="match status" value="1"/>
</dbReference>
<keyword evidence="2" id="KW-0238">DNA-binding</keyword>
<dbReference type="InterPro" id="IPR047264">
    <property type="entry name" value="Cupin_HpaA-like_N"/>
</dbReference>
<feature type="domain" description="HTH araC/xylS-type" evidence="5">
    <location>
        <begin position="186"/>
        <end position="284"/>
    </location>
</feature>
<dbReference type="Proteomes" id="UP001184150">
    <property type="component" value="Unassembled WGS sequence"/>
</dbReference>
<dbReference type="Pfam" id="PF02311">
    <property type="entry name" value="AraC_binding"/>
    <property type="match status" value="1"/>
</dbReference>
<dbReference type="PROSITE" id="PS01124">
    <property type="entry name" value="HTH_ARAC_FAMILY_2"/>
    <property type="match status" value="1"/>
</dbReference>
<protein>
    <submittedName>
        <fullName evidence="6">AraC family transcriptional activator of pobA</fullName>
    </submittedName>
</protein>
<dbReference type="Gene3D" id="1.10.10.60">
    <property type="entry name" value="Homeodomain-like"/>
    <property type="match status" value="1"/>
</dbReference>
<evidence type="ECO:0000256" key="1">
    <source>
        <dbReference type="ARBA" id="ARBA00023015"/>
    </source>
</evidence>
<dbReference type="InterPro" id="IPR009057">
    <property type="entry name" value="Homeodomain-like_sf"/>
</dbReference>
<dbReference type="SUPFAM" id="SSF46689">
    <property type="entry name" value="Homeodomain-like"/>
    <property type="match status" value="1"/>
</dbReference>
<dbReference type="SUPFAM" id="SSF51182">
    <property type="entry name" value="RmlC-like cupins"/>
    <property type="match status" value="1"/>
</dbReference>
<feature type="region of interest" description="Disordered" evidence="4">
    <location>
        <begin position="277"/>
        <end position="297"/>
    </location>
</feature>
<evidence type="ECO:0000313" key="7">
    <source>
        <dbReference type="Proteomes" id="UP001184150"/>
    </source>
</evidence>